<name>A0AAU8J463_9ACTN</name>
<evidence type="ECO:0000313" key="1">
    <source>
        <dbReference type="EMBL" id="XCJ75016.1"/>
    </source>
</evidence>
<proteinExistence type="predicted"/>
<dbReference type="EMBL" id="CP159534">
    <property type="protein sequence ID" value="XCJ75016.1"/>
    <property type="molecule type" value="Genomic_DNA"/>
</dbReference>
<organism evidence="1">
    <name type="scientific">Streptomyces tabacisoli</name>
    <dbReference type="NCBI Taxonomy" id="3156398"/>
    <lineage>
        <taxon>Bacteria</taxon>
        <taxon>Bacillati</taxon>
        <taxon>Actinomycetota</taxon>
        <taxon>Actinomycetes</taxon>
        <taxon>Kitasatosporales</taxon>
        <taxon>Streptomycetaceae</taxon>
        <taxon>Streptomyces</taxon>
    </lineage>
</organism>
<dbReference type="AlphaFoldDB" id="A0AAU8J463"/>
<dbReference type="RefSeq" id="WP_353946452.1">
    <property type="nucleotide sequence ID" value="NZ_CP159534.1"/>
</dbReference>
<protein>
    <submittedName>
        <fullName evidence="1">Uncharacterized protein</fullName>
    </submittedName>
</protein>
<reference evidence="1" key="1">
    <citation type="submission" date="2024-06" db="EMBL/GenBank/DDBJ databases">
        <title>Streptomyces sp. strain HUAS MG91 genome sequences.</title>
        <authorList>
            <person name="Mo P."/>
        </authorList>
    </citation>
    <scope>NUCLEOTIDE SEQUENCE</scope>
    <source>
        <strain evidence="1">HUAS MG91</strain>
    </source>
</reference>
<sequence length="365" mass="39396">MDPTGPIARRFPLIARHRPACRPLPERVTALTELADSAAKEANSGRASAVFNQAALLASDLGLPEIAAAMCHQHAAAYLLACPLPATSAIRALEPVVNLARLRIRSGHADEGRHRLTALYDAVRTTTSTQFDDVMIPAHLTATPADRNEVHAWLWRVLLADGTRTLTTQGRWNEALAHLATHHGIGNRMLDGRQVAVLTALVEGDSTRAEHLLSATESGEAWERTVTACLSALHRREVGDLTCQVQFDLAENCVTLASGPGTTVFRTRLALTALDLVHDNRHAARQITEHLYLCASEPGDGYAAREALAHPGFREHATAEQQQECRGVVDACALEAGETPAPLLDRLSGALVTSEYVIRQTEGGR</sequence>
<dbReference type="KEGG" id="stac:ABII15_35860"/>
<gene>
    <name evidence="1" type="ORF">ABII15_35860</name>
</gene>
<accession>A0AAU8J463</accession>